<reference evidence="6 9" key="1">
    <citation type="submission" date="2015-01" db="EMBL/GenBank/DDBJ databases">
        <authorList>
            <person name="Pelicic Vladimir"/>
        </authorList>
    </citation>
    <scope>NUCLEOTIDE SEQUENCE [LARGE SCALE GENOMIC DNA]</scope>
    <source>
        <strain evidence="6 9">2908</strain>
    </source>
</reference>
<protein>
    <recommendedName>
        <fullName evidence="5">Probable RNA 2'-phosphotransferase</fullName>
        <ecNumber evidence="5">2.7.1.-</ecNumber>
    </recommendedName>
</protein>
<keyword evidence="3 5" id="KW-0520">NAD</keyword>
<dbReference type="GO" id="GO:0000215">
    <property type="term" value="F:tRNA 2'-phosphotransferase activity"/>
    <property type="evidence" value="ECO:0007669"/>
    <property type="project" value="TreeGrafter"/>
</dbReference>
<dbReference type="EMBL" id="LS483346">
    <property type="protein sequence ID" value="SQF35105.1"/>
    <property type="molecule type" value="Genomic_DNA"/>
</dbReference>
<dbReference type="SUPFAM" id="SSF56399">
    <property type="entry name" value="ADP-ribosylation"/>
    <property type="match status" value="1"/>
</dbReference>
<gene>
    <name evidence="5 6" type="primary">kptA</name>
    <name evidence="7" type="ORF">EII39_12365</name>
    <name evidence="8" type="ORF">NCTC11085_01482</name>
    <name evidence="6" type="ORF">SSV_1345</name>
</gene>
<reference evidence="7 11" key="3">
    <citation type="submission" date="2018-11" db="EMBL/GenBank/DDBJ databases">
        <title>Genomes From Bacteria Associated with the Canine Oral Cavity: a Test Case for Automated Genome-Based Taxonomic Assignment.</title>
        <authorList>
            <person name="Coil D.A."/>
            <person name="Jospin G."/>
            <person name="Darling A.E."/>
            <person name="Wallis C."/>
            <person name="Davis I.J."/>
            <person name="Harris S."/>
            <person name="Eisen J.A."/>
            <person name="Holcombe L.J."/>
            <person name="O'Flynn C."/>
        </authorList>
    </citation>
    <scope>NUCLEOTIDE SEQUENCE [LARGE SCALE GENOMIC DNA]</scope>
    <source>
        <strain evidence="7 11">OH953</strain>
    </source>
</reference>
<comment type="function">
    <text evidence="4 5">Removes the 2'-phosphate from RNA via an intermediate in which the phosphate is ADP-ribosylated by NAD followed by a presumed transesterification to release the RNA and generate ADP-ribose 1''-2''-cyclic phosphate (APPR&gt;P). May function as an ADP-ribosylase.</text>
</comment>
<dbReference type="GO" id="GO:0006388">
    <property type="term" value="P:tRNA splicing, via endonucleolytic cleavage and ligation"/>
    <property type="evidence" value="ECO:0007669"/>
    <property type="project" value="UniProtKB-UniRule"/>
</dbReference>
<dbReference type="PANTHER" id="PTHR12684">
    <property type="entry name" value="PUTATIVE PHOSPHOTRANSFERASE"/>
    <property type="match status" value="1"/>
</dbReference>
<dbReference type="HAMAP" id="MF_00299">
    <property type="entry name" value="KptA"/>
    <property type="match status" value="1"/>
</dbReference>
<dbReference type="PANTHER" id="PTHR12684:SF2">
    <property type="entry name" value="TRNA 2'-PHOSPHOTRANSFERASE 1"/>
    <property type="match status" value="1"/>
</dbReference>
<evidence type="ECO:0000313" key="6">
    <source>
        <dbReference type="EMBL" id="CEL90640.1"/>
    </source>
</evidence>
<evidence type="ECO:0000256" key="5">
    <source>
        <dbReference type="HAMAP-Rule" id="MF_00299"/>
    </source>
</evidence>
<evidence type="ECO:0000313" key="8">
    <source>
        <dbReference type="EMBL" id="SQF35105.1"/>
    </source>
</evidence>
<dbReference type="Pfam" id="PF01885">
    <property type="entry name" value="PTS_2-RNA"/>
    <property type="match status" value="1"/>
</dbReference>
<reference evidence="8 10" key="2">
    <citation type="submission" date="2018-06" db="EMBL/GenBank/DDBJ databases">
        <authorList>
            <consortium name="Pathogen Informatics"/>
            <person name="Doyle S."/>
        </authorList>
    </citation>
    <scope>NUCLEOTIDE SEQUENCE [LARGE SCALE GENOMIC DNA]</scope>
    <source>
        <strain evidence="8 10">NCTC11085</strain>
    </source>
</reference>
<proteinExistence type="inferred from homology"/>
<dbReference type="AlphaFoldDB" id="A0A0B7GPD1"/>
<evidence type="ECO:0000313" key="9">
    <source>
        <dbReference type="Proteomes" id="UP000183504"/>
    </source>
</evidence>
<evidence type="ECO:0000256" key="1">
    <source>
        <dbReference type="ARBA" id="ARBA00009836"/>
    </source>
</evidence>
<evidence type="ECO:0000313" key="11">
    <source>
        <dbReference type="Proteomes" id="UP000277597"/>
    </source>
</evidence>
<organism evidence="6 9">
    <name type="scientific">Streptococcus sanguinis</name>
    <dbReference type="NCBI Taxonomy" id="1305"/>
    <lineage>
        <taxon>Bacteria</taxon>
        <taxon>Bacillati</taxon>
        <taxon>Bacillota</taxon>
        <taxon>Bacilli</taxon>
        <taxon>Lactobacillales</taxon>
        <taxon>Streptococcaceae</taxon>
        <taxon>Streptococcus</taxon>
    </lineage>
</organism>
<dbReference type="EMBL" id="CDMW01000001">
    <property type="protein sequence ID" value="CEL90640.1"/>
    <property type="molecule type" value="Genomic_DNA"/>
</dbReference>
<evidence type="ECO:0000313" key="7">
    <source>
        <dbReference type="EMBL" id="RRC89640.1"/>
    </source>
</evidence>
<evidence type="ECO:0000256" key="3">
    <source>
        <dbReference type="ARBA" id="ARBA00023027"/>
    </source>
</evidence>
<comment type="similarity">
    <text evidence="1 5">Belongs to the KptA/TPT1 family.</text>
</comment>
<dbReference type="Proteomes" id="UP000277597">
    <property type="component" value="Unassembled WGS sequence"/>
</dbReference>
<sequence>MFDYTKLSREVSYILRHNPDKYGIKLDSEGWCSVDDLIHKLSETPLWKGLTRDDLETMIELSDKKRHEIKGEKIRAFYGHSIKDKLSKTANKPPKVLYHGTVQRFLNQILQTGLIPKERQYVHLSSDVSTAKQVALRRDDRAIILEVAAQSAWENGVKFYIGNEDIWLSEPIPSEYISIIEDK</sequence>
<dbReference type="InterPro" id="IPR042081">
    <property type="entry name" value="RNA_2'-PTrans_C"/>
</dbReference>
<dbReference type="EMBL" id="RQZI01000031">
    <property type="protein sequence ID" value="RRC89640.1"/>
    <property type="molecule type" value="Genomic_DNA"/>
</dbReference>
<dbReference type="InterPro" id="IPR042080">
    <property type="entry name" value="RNA_2'-PTrans_N"/>
</dbReference>
<dbReference type="Gene3D" id="1.10.10.970">
    <property type="entry name" value="RNA 2'-phosphotransferase, Tpt1/KptA family, N-terminal domain"/>
    <property type="match status" value="1"/>
</dbReference>
<dbReference type="GO" id="GO:0003950">
    <property type="term" value="F:NAD+ poly-ADP-ribosyltransferase activity"/>
    <property type="evidence" value="ECO:0007669"/>
    <property type="project" value="InterPro"/>
</dbReference>
<dbReference type="Proteomes" id="UP000249623">
    <property type="component" value="Chromosome 1"/>
</dbReference>
<evidence type="ECO:0000256" key="4">
    <source>
        <dbReference type="ARBA" id="ARBA00025212"/>
    </source>
</evidence>
<dbReference type="EC" id="2.7.1.-" evidence="5"/>
<accession>A0A0B7GPD1</accession>
<keyword evidence="2 5" id="KW-0808">Transferase</keyword>
<dbReference type="Gene3D" id="3.20.170.30">
    <property type="match status" value="1"/>
</dbReference>
<dbReference type="RefSeq" id="WP_002924189.1">
    <property type="nucleotide sequence ID" value="NZ_CDMW01000001.1"/>
</dbReference>
<evidence type="ECO:0000256" key="2">
    <source>
        <dbReference type="ARBA" id="ARBA00022679"/>
    </source>
</evidence>
<dbReference type="Proteomes" id="UP000183504">
    <property type="component" value="Unassembled WGS sequence"/>
</dbReference>
<name>A0A0B7GPD1_STRSA</name>
<dbReference type="InterPro" id="IPR022928">
    <property type="entry name" value="RNA_2'-PTrans_KptA"/>
</dbReference>
<dbReference type="InterPro" id="IPR002745">
    <property type="entry name" value="Ptrans_KptA/Tpt1"/>
</dbReference>
<evidence type="ECO:0000313" key="10">
    <source>
        <dbReference type="Proteomes" id="UP000249623"/>
    </source>
</evidence>